<accession>A0A2A4XEX6</accession>
<dbReference type="AlphaFoldDB" id="A0A2A4XEX6"/>
<dbReference type="Proteomes" id="UP000218767">
    <property type="component" value="Unassembled WGS sequence"/>
</dbReference>
<dbReference type="InterPro" id="IPR036979">
    <property type="entry name" value="CM_dom_sf"/>
</dbReference>
<keyword evidence="2" id="KW-0413">Isomerase</keyword>
<dbReference type="InterPro" id="IPR002701">
    <property type="entry name" value="CM_II_prokaryot"/>
</dbReference>
<dbReference type="GO" id="GO:0009697">
    <property type="term" value="P:salicylic acid biosynthetic process"/>
    <property type="evidence" value="ECO:0007669"/>
    <property type="project" value="TreeGrafter"/>
</dbReference>
<dbReference type="Gene3D" id="1.20.59.10">
    <property type="entry name" value="Chorismate mutase"/>
    <property type="match status" value="1"/>
</dbReference>
<dbReference type="PANTHER" id="PTHR38041">
    <property type="entry name" value="CHORISMATE MUTASE"/>
    <property type="match status" value="1"/>
</dbReference>
<sequence>MTSQSPPAELLAAREQIDVIDRELVELLGKRFESTHQVGLLKASQALEPVDATREAEKLAELRVLCEKHNLNPALVTELFSKIMAEVVKNHRQLRE</sequence>
<dbReference type="EMBL" id="NVUL01000006">
    <property type="protein sequence ID" value="PCI81173.1"/>
    <property type="molecule type" value="Genomic_DNA"/>
</dbReference>
<dbReference type="SUPFAM" id="SSF48600">
    <property type="entry name" value="Chorismate mutase II"/>
    <property type="match status" value="1"/>
</dbReference>
<evidence type="ECO:0000256" key="1">
    <source>
        <dbReference type="ARBA" id="ARBA00012404"/>
    </source>
</evidence>
<gene>
    <name evidence="4" type="ORF">COB20_02080</name>
</gene>
<name>A0A2A4XEX6_9GAMM</name>
<evidence type="ECO:0000256" key="2">
    <source>
        <dbReference type="ARBA" id="ARBA00023235"/>
    </source>
</evidence>
<dbReference type="GO" id="GO:0046417">
    <property type="term" value="P:chorismate metabolic process"/>
    <property type="evidence" value="ECO:0007669"/>
    <property type="project" value="InterPro"/>
</dbReference>
<feature type="domain" description="Chorismate mutase" evidence="3">
    <location>
        <begin position="4"/>
        <end position="95"/>
    </location>
</feature>
<evidence type="ECO:0000313" key="4">
    <source>
        <dbReference type="EMBL" id="PCI81173.1"/>
    </source>
</evidence>
<organism evidence="4 5">
    <name type="scientific">SAR86 cluster bacterium</name>
    <dbReference type="NCBI Taxonomy" id="2030880"/>
    <lineage>
        <taxon>Bacteria</taxon>
        <taxon>Pseudomonadati</taxon>
        <taxon>Pseudomonadota</taxon>
        <taxon>Gammaproteobacteria</taxon>
        <taxon>SAR86 cluster</taxon>
    </lineage>
</organism>
<dbReference type="GO" id="GO:0004106">
    <property type="term" value="F:chorismate mutase activity"/>
    <property type="evidence" value="ECO:0007669"/>
    <property type="project" value="UniProtKB-EC"/>
</dbReference>
<dbReference type="PROSITE" id="PS51168">
    <property type="entry name" value="CHORISMATE_MUT_2"/>
    <property type="match status" value="1"/>
</dbReference>
<dbReference type="Pfam" id="PF01817">
    <property type="entry name" value="CM_2"/>
    <property type="match status" value="1"/>
</dbReference>
<comment type="caution">
    <text evidence="4">The sequence shown here is derived from an EMBL/GenBank/DDBJ whole genome shotgun (WGS) entry which is preliminary data.</text>
</comment>
<dbReference type="InterPro" id="IPR051331">
    <property type="entry name" value="Chorismate_mutase-related"/>
</dbReference>
<dbReference type="SMART" id="SM00830">
    <property type="entry name" value="CM_2"/>
    <property type="match status" value="1"/>
</dbReference>
<protein>
    <recommendedName>
        <fullName evidence="1">chorismate mutase</fullName>
        <ecNumber evidence="1">5.4.99.5</ecNumber>
    </recommendedName>
</protein>
<evidence type="ECO:0000313" key="5">
    <source>
        <dbReference type="Proteomes" id="UP000218767"/>
    </source>
</evidence>
<proteinExistence type="predicted"/>
<dbReference type="PANTHER" id="PTHR38041:SF1">
    <property type="entry name" value="CHORISMATE MUTASE"/>
    <property type="match status" value="1"/>
</dbReference>
<evidence type="ECO:0000259" key="3">
    <source>
        <dbReference type="PROSITE" id="PS51168"/>
    </source>
</evidence>
<dbReference type="EC" id="5.4.99.5" evidence="1"/>
<dbReference type="InterPro" id="IPR036263">
    <property type="entry name" value="Chorismate_II_sf"/>
</dbReference>
<reference evidence="5" key="1">
    <citation type="submission" date="2017-08" db="EMBL/GenBank/DDBJ databases">
        <title>A dynamic microbial community with high functional redundancy inhabits the cold, oxic subseafloor aquifer.</title>
        <authorList>
            <person name="Tully B.J."/>
            <person name="Wheat C.G."/>
            <person name="Glazer B.T."/>
            <person name="Huber J.A."/>
        </authorList>
    </citation>
    <scope>NUCLEOTIDE SEQUENCE [LARGE SCALE GENOMIC DNA]</scope>
</reference>